<gene>
    <name evidence="3" type="ORF">TTHERM_000532289</name>
</gene>
<evidence type="ECO:0000256" key="1">
    <source>
        <dbReference type="ARBA" id="ARBA00010199"/>
    </source>
</evidence>
<dbReference type="PANTHER" id="PTHR11206">
    <property type="entry name" value="MULTIDRUG RESISTANCE PROTEIN"/>
    <property type="match status" value="1"/>
</dbReference>
<dbReference type="STRING" id="312017.W7XGB9"/>
<dbReference type="InParanoid" id="W7XGB9"/>
<dbReference type="Pfam" id="PF01554">
    <property type="entry name" value="MatE"/>
    <property type="match status" value="1"/>
</dbReference>
<dbReference type="CDD" id="cd12082">
    <property type="entry name" value="MATE_like"/>
    <property type="match status" value="1"/>
</dbReference>
<dbReference type="GO" id="GO:0015297">
    <property type="term" value="F:antiporter activity"/>
    <property type="evidence" value="ECO:0007669"/>
    <property type="project" value="InterPro"/>
</dbReference>
<feature type="transmembrane region" description="Helical" evidence="2">
    <location>
        <begin position="129"/>
        <end position="150"/>
    </location>
</feature>
<dbReference type="AlphaFoldDB" id="W7XGB9"/>
<dbReference type="GeneID" id="24439440"/>
<accession>W7XGB9</accession>
<feature type="transmembrane region" description="Helical" evidence="2">
    <location>
        <begin position="197"/>
        <end position="215"/>
    </location>
</feature>
<protein>
    <submittedName>
        <fullName evidence="3">MATE efflux family protein</fullName>
    </submittedName>
</protein>
<dbReference type="OrthoDB" id="2126698at2759"/>
<name>W7XGB9_TETTS</name>
<dbReference type="InterPro" id="IPR002528">
    <property type="entry name" value="MATE_fam"/>
</dbReference>
<dbReference type="EMBL" id="GG662455">
    <property type="protein sequence ID" value="EWS71914.1"/>
    <property type="molecule type" value="Genomic_DNA"/>
</dbReference>
<keyword evidence="4" id="KW-1185">Reference proteome</keyword>
<keyword evidence="2" id="KW-1133">Transmembrane helix</keyword>
<feature type="transmembrane region" description="Helical" evidence="2">
    <location>
        <begin position="162"/>
        <end position="185"/>
    </location>
</feature>
<evidence type="ECO:0000313" key="3">
    <source>
        <dbReference type="EMBL" id="EWS71914.1"/>
    </source>
</evidence>
<feature type="transmembrane region" description="Helical" evidence="2">
    <location>
        <begin position="341"/>
        <end position="363"/>
    </location>
</feature>
<sequence>MIVINSKVIDIIKSASFNAISNLCNNLIYLVILHFMALSKNNASLNQNGISISMCIVEITFGPVIQAFSNGLKQLYSQFFANYNQIKGNKNLLLYQSILFCICLGVILLFVLFFTCDHILRFMNYDEEIISMTYVGIVYLIISRMLLVNYEFIRAQLIGLKLFGPFAVFQSTAFGLATFICLIYSFYSDIGIHEAGFFMILHEIIKIFLLSIYILQQREQKKVLSQTSLLNSDENQINQEEDQNCRFNLSQIIQEKQKMYDLLLYVRPLILTLYIEYTFFNTSVILSGRYSKDYIVSAVCFSITNNLILKGILGLSESAISFCGSSFAAKNFESTKQYLRYTIVILLSYEAVFIICLITFSNLWARCFTLDQNIIDNIQFYKYLYLITVPIDGTQILLAAYLQVLEKKVFVSKVALFSYIFVGIPLMFILGDLSGLKLGGLWLAIGISNSINLYKYIQQIQNIDYDLQFGIAQKNQQMNGTCSSKSDEIQQIELSPILSSQKYEK</sequence>
<proteinExistence type="inferred from homology"/>
<reference evidence="4" key="1">
    <citation type="journal article" date="2006" name="PLoS Biol.">
        <title>Macronuclear genome sequence of the ciliate Tetrahymena thermophila, a model eukaryote.</title>
        <authorList>
            <person name="Eisen J.A."/>
            <person name="Coyne R.S."/>
            <person name="Wu M."/>
            <person name="Wu D."/>
            <person name="Thiagarajan M."/>
            <person name="Wortman J.R."/>
            <person name="Badger J.H."/>
            <person name="Ren Q."/>
            <person name="Amedeo P."/>
            <person name="Jones K.M."/>
            <person name="Tallon L.J."/>
            <person name="Delcher A.L."/>
            <person name="Salzberg S.L."/>
            <person name="Silva J.C."/>
            <person name="Haas B.J."/>
            <person name="Majoros W.H."/>
            <person name="Farzad M."/>
            <person name="Carlton J.M."/>
            <person name="Smith R.K. Jr."/>
            <person name="Garg J."/>
            <person name="Pearlman R.E."/>
            <person name="Karrer K.M."/>
            <person name="Sun L."/>
            <person name="Manning G."/>
            <person name="Elde N.C."/>
            <person name="Turkewitz A.P."/>
            <person name="Asai D.J."/>
            <person name="Wilkes D.E."/>
            <person name="Wang Y."/>
            <person name="Cai H."/>
            <person name="Collins K."/>
            <person name="Stewart B.A."/>
            <person name="Lee S.R."/>
            <person name="Wilamowska K."/>
            <person name="Weinberg Z."/>
            <person name="Ruzzo W.L."/>
            <person name="Wloga D."/>
            <person name="Gaertig J."/>
            <person name="Frankel J."/>
            <person name="Tsao C.-C."/>
            <person name="Gorovsky M.A."/>
            <person name="Keeling P.J."/>
            <person name="Waller R.F."/>
            <person name="Patron N.J."/>
            <person name="Cherry J.M."/>
            <person name="Stover N.A."/>
            <person name="Krieger C.J."/>
            <person name="del Toro C."/>
            <person name="Ryder H.F."/>
            <person name="Williamson S.C."/>
            <person name="Barbeau R.A."/>
            <person name="Hamilton E.P."/>
            <person name="Orias E."/>
        </authorList>
    </citation>
    <scope>NUCLEOTIDE SEQUENCE [LARGE SCALE GENOMIC DNA]</scope>
    <source>
        <strain evidence="4">SB210</strain>
    </source>
</reference>
<feature type="transmembrane region" description="Helical" evidence="2">
    <location>
        <begin position="20"/>
        <end position="38"/>
    </location>
</feature>
<comment type="similarity">
    <text evidence="1">Belongs to the multi antimicrobial extrusion (MATE) (TC 2.A.66.1) family.</text>
</comment>
<organism evidence="3 4">
    <name type="scientific">Tetrahymena thermophila (strain SB210)</name>
    <dbReference type="NCBI Taxonomy" id="312017"/>
    <lineage>
        <taxon>Eukaryota</taxon>
        <taxon>Sar</taxon>
        <taxon>Alveolata</taxon>
        <taxon>Ciliophora</taxon>
        <taxon>Intramacronucleata</taxon>
        <taxon>Oligohymenophorea</taxon>
        <taxon>Hymenostomatida</taxon>
        <taxon>Tetrahymenina</taxon>
        <taxon>Tetrahymenidae</taxon>
        <taxon>Tetrahymena</taxon>
    </lineage>
</organism>
<dbReference type="KEGG" id="tet:TTHERM_000532289"/>
<feature type="transmembrane region" description="Helical" evidence="2">
    <location>
        <begin position="262"/>
        <end position="287"/>
    </location>
</feature>
<dbReference type="Proteomes" id="UP000009168">
    <property type="component" value="Unassembled WGS sequence"/>
</dbReference>
<dbReference type="RefSeq" id="XP_012655543.1">
    <property type="nucleotide sequence ID" value="XM_012800089.1"/>
</dbReference>
<keyword evidence="2" id="KW-0812">Transmembrane</keyword>
<feature type="transmembrane region" description="Helical" evidence="2">
    <location>
        <begin position="414"/>
        <end position="433"/>
    </location>
</feature>
<evidence type="ECO:0000313" key="4">
    <source>
        <dbReference type="Proteomes" id="UP000009168"/>
    </source>
</evidence>
<feature type="transmembrane region" description="Helical" evidence="2">
    <location>
        <begin position="50"/>
        <end position="72"/>
    </location>
</feature>
<evidence type="ECO:0000256" key="2">
    <source>
        <dbReference type="SAM" id="Phobius"/>
    </source>
</evidence>
<dbReference type="GO" id="GO:0042910">
    <property type="term" value="F:xenobiotic transmembrane transporter activity"/>
    <property type="evidence" value="ECO:0007669"/>
    <property type="project" value="InterPro"/>
</dbReference>
<feature type="transmembrane region" description="Helical" evidence="2">
    <location>
        <begin position="383"/>
        <end position="402"/>
    </location>
</feature>
<dbReference type="GO" id="GO:0016020">
    <property type="term" value="C:membrane"/>
    <property type="evidence" value="ECO:0007669"/>
    <property type="project" value="InterPro"/>
</dbReference>
<keyword evidence="2" id="KW-0472">Membrane</keyword>
<feature type="transmembrane region" description="Helical" evidence="2">
    <location>
        <begin position="92"/>
        <end position="114"/>
    </location>
</feature>